<dbReference type="EMBL" id="JACHWU010000007">
    <property type="protein sequence ID" value="MBB3053113.1"/>
    <property type="molecule type" value="Genomic_DNA"/>
</dbReference>
<evidence type="ECO:0000313" key="6">
    <source>
        <dbReference type="Proteomes" id="UP000550714"/>
    </source>
</evidence>
<protein>
    <submittedName>
        <fullName evidence="5">3-oxoacyl-[acyl-carrier protein] reductase</fullName>
        <ecNumber evidence="5">1.1.1.100</ecNumber>
    </submittedName>
</protein>
<dbReference type="AlphaFoldDB" id="A0A839S768"/>
<dbReference type="SUPFAM" id="SSF51735">
    <property type="entry name" value="NAD(P)-binding Rossmann-fold domains"/>
    <property type="match status" value="1"/>
</dbReference>
<dbReference type="InterPro" id="IPR020904">
    <property type="entry name" value="Sc_DH/Rdtase_CS"/>
</dbReference>
<sequence>MTDLTGRRILVTGGTRGIGRGVSVALARHGATVVAGYHQDEDEAESTLQDLVALGQVGHRVVRADITTDTGRDQLLAGCEGSLDGLVTCAGAISHVKLDDLAVEEWQRVLDINLTTAFALTQAAIPLLPADGAVVYVGSKVATVGVPLRAHYTAAKAGLLGLMRSVCKERGAAGWRVNLVAPGVIESPAVDALPPEARARYEHMAALGRIGRPDEVGEVVAFLLSPRASYVTGEVINVDGGM</sequence>
<keyword evidence="6" id="KW-1185">Reference proteome</keyword>
<comment type="caution">
    <text evidence="5">The sequence shown here is derived from an EMBL/GenBank/DDBJ whole genome shotgun (WGS) entry which is preliminary data.</text>
</comment>
<gene>
    <name evidence="5" type="ORF">FHS23_004156</name>
</gene>
<keyword evidence="3" id="KW-0520">NAD</keyword>
<dbReference type="EC" id="1.1.1.100" evidence="5"/>
<reference evidence="5 6" key="1">
    <citation type="submission" date="2020-08" db="EMBL/GenBank/DDBJ databases">
        <title>Genomic Encyclopedia of Type Strains, Phase III (KMG-III): the genomes of soil and plant-associated and newly described type strains.</title>
        <authorList>
            <person name="Whitman W."/>
        </authorList>
    </citation>
    <scope>NUCLEOTIDE SEQUENCE [LARGE SCALE GENOMIC DNA]</scope>
    <source>
        <strain evidence="5 6">CECT 8577</strain>
    </source>
</reference>
<dbReference type="PRINTS" id="PR00081">
    <property type="entry name" value="GDHRDH"/>
</dbReference>
<feature type="domain" description="Ketoreductase" evidence="4">
    <location>
        <begin position="7"/>
        <end position="188"/>
    </location>
</feature>
<dbReference type="PANTHER" id="PTHR24321">
    <property type="entry name" value="DEHYDROGENASES, SHORT CHAIN"/>
    <property type="match status" value="1"/>
</dbReference>
<dbReference type="InterPro" id="IPR057326">
    <property type="entry name" value="KR_dom"/>
</dbReference>
<evidence type="ECO:0000256" key="3">
    <source>
        <dbReference type="ARBA" id="ARBA00023027"/>
    </source>
</evidence>
<comment type="similarity">
    <text evidence="1">Belongs to the short-chain dehydrogenases/reductases (SDR) family.</text>
</comment>
<accession>A0A839S768</accession>
<dbReference type="PRINTS" id="PR00080">
    <property type="entry name" value="SDRFAMILY"/>
</dbReference>
<dbReference type="FunFam" id="3.40.50.720:FF:000084">
    <property type="entry name" value="Short-chain dehydrogenase reductase"/>
    <property type="match status" value="1"/>
</dbReference>
<evidence type="ECO:0000259" key="4">
    <source>
        <dbReference type="SMART" id="SM00822"/>
    </source>
</evidence>
<dbReference type="Proteomes" id="UP000550714">
    <property type="component" value="Unassembled WGS sequence"/>
</dbReference>
<dbReference type="GO" id="GO:0004316">
    <property type="term" value="F:3-oxoacyl-[acyl-carrier-protein] reductase (NADPH) activity"/>
    <property type="evidence" value="ECO:0007669"/>
    <property type="project" value="UniProtKB-EC"/>
</dbReference>
<keyword evidence="2 5" id="KW-0560">Oxidoreductase</keyword>
<evidence type="ECO:0000256" key="2">
    <source>
        <dbReference type="ARBA" id="ARBA00023002"/>
    </source>
</evidence>
<dbReference type="RefSeq" id="WP_183658615.1">
    <property type="nucleotide sequence ID" value="NZ_JACHWU010000007.1"/>
</dbReference>
<dbReference type="Pfam" id="PF13561">
    <property type="entry name" value="adh_short_C2"/>
    <property type="match status" value="1"/>
</dbReference>
<name>A0A839S768_9PSEU</name>
<dbReference type="PROSITE" id="PS00061">
    <property type="entry name" value="ADH_SHORT"/>
    <property type="match status" value="1"/>
</dbReference>
<dbReference type="Gene3D" id="3.40.50.720">
    <property type="entry name" value="NAD(P)-binding Rossmann-like Domain"/>
    <property type="match status" value="1"/>
</dbReference>
<dbReference type="PANTHER" id="PTHR24321:SF8">
    <property type="entry name" value="ESTRADIOL 17-BETA-DEHYDROGENASE 8-RELATED"/>
    <property type="match status" value="1"/>
</dbReference>
<proteinExistence type="inferred from homology"/>
<evidence type="ECO:0000256" key="1">
    <source>
        <dbReference type="ARBA" id="ARBA00006484"/>
    </source>
</evidence>
<dbReference type="InterPro" id="IPR036291">
    <property type="entry name" value="NAD(P)-bd_dom_sf"/>
</dbReference>
<evidence type="ECO:0000313" key="5">
    <source>
        <dbReference type="EMBL" id="MBB3053113.1"/>
    </source>
</evidence>
<dbReference type="SMART" id="SM00822">
    <property type="entry name" value="PKS_KR"/>
    <property type="match status" value="1"/>
</dbReference>
<dbReference type="InterPro" id="IPR002347">
    <property type="entry name" value="SDR_fam"/>
</dbReference>
<organism evidence="5 6">
    <name type="scientific">Prauserella isguenensis</name>
    <dbReference type="NCBI Taxonomy" id="1470180"/>
    <lineage>
        <taxon>Bacteria</taxon>
        <taxon>Bacillati</taxon>
        <taxon>Actinomycetota</taxon>
        <taxon>Actinomycetes</taxon>
        <taxon>Pseudonocardiales</taxon>
        <taxon>Pseudonocardiaceae</taxon>
        <taxon>Prauserella</taxon>
    </lineage>
</organism>